<dbReference type="SUPFAM" id="SSF47240">
    <property type="entry name" value="Ferritin-like"/>
    <property type="match status" value="1"/>
</dbReference>
<dbReference type="EMBL" id="JAULJE010000003">
    <property type="protein sequence ID" value="KAK1345151.1"/>
    <property type="molecule type" value="Genomic_DNA"/>
</dbReference>
<gene>
    <name evidence="2" type="ORF">QTO34_013860</name>
</gene>
<dbReference type="Proteomes" id="UP001177744">
    <property type="component" value="Unassembled WGS sequence"/>
</dbReference>
<dbReference type="InterPro" id="IPR042961">
    <property type="entry name" value="Spz1"/>
</dbReference>
<keyword evidence="3" id="KW-1185">Reference proteome</keyword>
<dbReference type="AlphaFoldDB" id="A0AA40LT18"/>
<evidence type="ECO:0008006" key="4">
    <source>
        <dbReference type="Google" id="ProtNLM"/>
    </source>
</evidence>
<dbReference type="GO" id="GO:0003700">
    <property type="term" value="F:DNA-binding transcription factor activity"/>
    <property type="evidence" value="ECO:0007669"/>
    <property type="project" value="InterPro"/>
</dbReference>
<accession>A0AA40LT18</accession>
<reference evidence="2" key="1">
    <citation type="submission" date="2023-06" db="EMBL/GenBank/DDBJ databases">
        <title>Reference genome for the Northern bat (Eptesicus nilssonii), a most northern bat species.</title>
        <authorList>
            <person name="Laine V.N."/>
            <person name="Pulliainen A.T."/>
            <person name="Lilley T.M."/>
        </authorList>
    </citation>
    <scope>NUCLEOTIDE SEQUENCE</scope>
    <source>
        <strain evidence="2">BLF_Eptnil</strain>
        <tissue evidence="2">Kidney</tissue>
    </source>
</reference>
<evidence type="ECO:0000313" key="3">
    <source>
        <dbReference type="Proteomes" id="UP001177744"/>
    </source>
</evidence>
<evidence type="ECO:0000256" key="1">
    <source>
        <dbReference type="SAM" id="Coils"/>
    </source>
</evidence>
<proteinExistence type="predicted"/>
<protein>
    <recommendedName>
        <fullName evidence="4">Spermatogenic leucine zipper protein 1</fullName>
    </recommendedName>
</protein>
<dbReference type="InterPro" id="IPR012347">
    <property type="entry name" value="Ferritin-like"/>
</dbReference>
<name>A0AA40LT18_CNENI</name>
<dbReference type="PANTHER" id="PTHR47889:SF1">
    <property type="entry name" value="SPERMATOGENIC LEUCINE ZIPPER PROTEIN 1"/>
    <property type="match status" value="1"/>
</dbReference>
<organism evidence="2 3">
    <name type="scientific">Cnephaeus nilssonii</name>
    <name type="common">Northern bat</name>
    <name type="synonym">Eptesicus nilssonii</name>
    <dbReference type="NCBI Taxonomy" id="3371016"/>
    <lineage>
        <taxon>Eukaryota</taxon>
        <taxon>Metazoa</taxon>
        <taxon>Chordata</taxon>
        <taxon>Craniata</taxon>
        <taxon>Vertebrata</taxon>
        <taxon>Euteleostomi</taxon>
        <taxon>Mammalia</taxon>
        <taxon>Eutheria</taxon>
        <taxon>Laurasiatheria</taxon>
        <taxon>Chiroptera</taxon>
        <taxon>Yangochiroptera</taxon>
        <taxon>Vespertilionidae</taxon>
        <taxon>Cnephaeus</taxon>
    </lineage>
</organism>
<evidence type="ECO:0000313" key="2">
    <source>
        <dbReference type="EMBL" id="KAK1345151.1"/>
    </source>
</evidence>
<keyword evidence="1" id="KW-0175">Coiled coil</keyword>
<sequence>MVVASSARNQLQLVSPLPVPASAPFSGACWPQPSVLCHVTIPTQLHSLVHCHRETKQQTRKKCEKLLKDIKETLKSMKSCEKKTAETKESSEETEIAEELSELKEKVRGLDKINKVLLKRLLFNEQSAKKQMMILENQSSDDTVQGLAWDVVDPSEEERAINETQLNKEKAEPGFHHVQEENTKLKNNMELLLQEAEHWSVQHAELSELMKLYQKSQHNLRATRESNRFHFQIRPHNVWANYELEAQMRKLNHNTHSLHVITALLENECQILRHRVELLKELHRQKDAALGRKPTQVHCEQDRKAGRYKQNMQDTEVTFQIRDRFYKNLDSCRNKKARNNRFNRCLAKALRRKKKPDVALEGVGHFFLESVEKREGAERLLKKQNQRGGHILFHDVLKPSQDEWGKTQDAMEASMALDRNLNPVLGSARADHSLWRTTSWIS</sequence>
<feature type="coiled-coil region" evidence="1">
    <location>
        <begin position="56"/>
        <end position="83"/>
    </location>
</feature>
<dbReference type="InterPro" id="IPR009078">
    <property type="entry name" value="Ferritin-like_SF"/>
</dbReference>
<dbReference type="Gene3D" id="1.20.1260.10">
    <property type="match status" value="1"/>
</dbReference>
<comment type="caution">
    <text evidence="2">The sequence shown here is derived from an EMBL/GenBank/DDBJ whole genome shotgun (WGS) entry which is preliminary data.</text>
</comment>
<dbReference type="PANTHER" id="PTHR47889">
    <property type="entry name" value="SPERMATOGENIC LEUCINE ZIPPER PROTEIN 1"/>
    <property type="match status" value="1"/>
</dbReference>
<dbReference type="GO" id="GO:0005634">
    <property type="term" value="C:nucleus"/>
    <property type="evidence" value="ECO:0007669"/>
    <property type="project" value="TreeGrafter"/>
</dbReference>